<accession>A0A222FLA3</accession>
<evidence type="ECO:0000256" key="3">
    <source>
        <dbReference type="ARBA" id="ARBA00022475"/>
    </source>
</evidence>
<keyword evidence="4" id="KW-0488">Methylation</keyword>
<dbReference type="InterPro" id="IPR045584">
    <property type="entry name" value="Pilin-like"/>
</dbReference>
<keyword evidence="6 10" id="KW-0812">Transmembrane</keyword>
<evidence type="ECO:0000256" key="4">
    <source>
        <dbReference type="ARBA" id="ARBA00022481"/>
    </source>
</evidence>
<evidence type="ECO:0000256" key="2">
    <source>
        <dbReference type="ARBA" id="ARBA00021549"/>
    </source>
</evidence>
<evidence type="ECO:0000256" key="5">
    <source>
        <dbReference type="ARBA" id="ARBA00022519"/>
    </source>
</evidence>
<keyword evidence="12" id="KW-1185">Reference proteome</keyword>
<protein>
    <recommendedName>
        <fullName evidence="2">Type II secretion system protein H</fullName>
    </recommendedName>
    <alternativeName>
        <fullName evidence="9">General secretion pathway protein H</fullName>
    </alternativeName>
</protein>
<keyword evidence="7 10" id="KW-1133">Transmembrane helix</keyword>
<dbReference type="PRINTS" id="PR00885">
    <property type="entry name" value="BCTERIALGSPH"/>
</dbReference>
<dbReference type="RefSeq" id="WP_094060981.1">
    <property type="nucleotide sequence ID" value="NZ_CP022530.1"/>
</dbReference>
<dbReference type="NCBIfam" id="TIGR02532">
    <property type="entry name" value="IV_pilin_GFxxxE"/>
    <property type="match status" value="1"/>
</dbReference>
<keyword evidence="5" id="KW-0997">Cell inner membrane</keyword>
<gene>
    <name evidence="11" type="ORF">CHH28_14500</name>
</gene>
<keyword evidence="3" id="KW-1003">Cell membrane</keyword>
<evidence type="ECO:0000256" key="9">
    <source>
        <dbReference type="ARBA" id="ARBA00030775"/>
    </source>
</evidence>
<dbReference type="Proteomes" id="UP000202440">
    <property type="component" value="Chromosome"/>
</dbReference>
<dbReference type="PROSITE" id="PS00409">
    <property type="entry name" value="PROKAR_NTER_METHYL"/>
    <property type="match status" value="1"/>
</dbReference>
<keyword evidence="8 10" id="KW-0472">Membrane</keyword>
<dbReference type="InterPro" id="IPR012902">
    <property type="entry name" value="N_methyl_site"/>
</dbReference>
<name>A0A222FLA3_9GAMM</name>
<dbReference type="EMBL" id="CP022530">
    <property type="protein sequence ID" value="ASP39807.1"/>
    <property type="molecule type" value="Genomic_DNA"/>
</dbReference>
<evidence type="ECO:0000313" key="12">
    <source>
        <dbReference type="Proteomes" id="UP000202440"/>
    </source>
</evidence>
<dbReference type="GO" id="GO:0015628">
    <property type="term" value="P:protein secretion by the type II secretion system"/>
    <property type="evidence" value="ECO:0007669"/>
    <property type="project" value="InterPro"/>
</dbReference>
<dbReference type="AlphaFoldDB" id="A0A222FLA3"/>
<evidence type="ECO:0000256" key="8">
    <source>
        <dbReference type="ARBA" id="ARBA00023136"/>
    </source>
</evidence>
<proteinExistence type="predicted"/>
<feature type="transmembrane region" description="Helical" evidence="10">
    <location>
        <begin position="12"/>
        <end position="33"/>
    </location>
</feature>
<dbReference type="InterPro" id="IPR049875">
    <property type="entry name" value="TypeII_GspH"/>
</dbReference>
<dbReference type="GO" id="GO:0015627">
    <property type="term" value="C:type II protein secretion system complex"/>
    <property type="evidence" value="ECO:0007669"/>
    <property type="project" value="InterPro"/>
</dbReference>
<dbReference type="Gene3D" id="3.55.40.10">
    <property type="entry name" value="minor pseudopilin epsh domain"/>
    <property type="match status" value="1"/>
</dbReference>
<dbReference type="SUPFAM" id="SSF54523">
    <property type="entry name" value="Pili subunits"/>
    <property type="match status" value="1"/>
</dbReference>
<sequence>MPKQRQQGVTLLEILVVLMLIGGLMGIVMLNVGDDQARKDTKQFAQQLQLWLGALREESVFQNLDFGVAMDSETLLLLSYQDVYSQEFSANLDAEALDKLRKNPWQPHSGGRIKTELQTPDSLRMRLFLDDEEVDFEEFLANEDGPLPALLLLSSDEYTPFSLMLEHDHDASFYYQLSGDGFAPLRLELQDYDD</sequence>
<organism evidence="11 12">
    <name type="scientific">Bacterioplanes sanyensis</name>
    <dbReference type="NCBI Taxonomy" id="1249553"/>
    <lineage>
        <taxon>Bacteria</taxon>
        <taxon>Pseudomonadati</taxon>
        <taxon>Pseudomonadota</taxon>
        <taxon>Gammaproteobacteria</taxon>
        <taxon>Oceanospirillales</taxon>
        <taxon>Oceanospirillaceae</taxon>
        <taxon>Bacterioplanes</taxon>
    </lineage>
</organism>
<dbReference type="InterPro" id="IPR002416">
    <property type="entry name" value="T2SS_protein-GspH"/>
</dbReference>
<dbReference type="KEGG" id="bsan:CHH28_14500"/>
<comment type="subcellular location">
    <subcellularLocation>
        <location evidence="1">Cell inner membrane</location>
        <topology evidence="1">Single-pass membrane protein</topology>
    </subcellularLocation>
</comment>
<evidence type="ECO:0000256" key="7">
    <source>
        <dbReference type="ARBA" id="ARBA00022989"/>
    </source>
</evidence>
<evidence type="ECO:0000313" key="11">
    <source>
        <dbReference type="EMBL" id="ASP39807.1"/>
    </source>
</evidence>
<evidence type="ECO:0000256" key="1">
    <source>
        <dbReference type="ARBA" id="ARBA00004377"/>
    </source>
</evidence>
<evidence type="ECO:0000256" key="6">
    <source>
        <dbReference type="ARBA" id="ARBA00022692"/>
    </source>
</evidence>
<dbReference type="OrthoDB" id="6119986at2"/>
<reference evidence="11 12" key="1">
    <citation type="submission" date="2017-07" db="EMBL/GenBank/DDBJ databases">
        <title>Annotated genome sequence of Bacterioplanes sanyensis isolated from Red Sea.</title>
        <authorList>
            <person name="Rehman Z.U."/>
        </authorList>
    </citation>
    <scope>NUCLEOTIDE SEQUENCE [LARGE SCALE GENOMIC DNA]</scope>
    <source>
        <strain evidence="11 12">NV9</strain>
    </source>
</reference>
<dbReference type="NCBIfam" id="TIGR01708">
    <property type="entry name" value="typeII_sec_gspH"/>
    <property type="match status" value="1"/>
</dbReference>
<evidence type="ECO:0000256" key="10">
    <source>
        <dbReference type="SAM" id="Phobius"/>
    </source>
</evidence>
<dbReference type="GO" id="GO:0005886">
    <property type="term" value="C:plasma membrane"/>
    <property type="evidence" value="ECO:0007669"/>
    <property type="project" value="UniProtKB-SubCell"/>
</dbReference>